<proteinExistence type="predicted"/>
<protein>
    <submittedName>
        <fullName evidence="1">Uncharacterized protein</fullName>
    </submittedName>
</protein>
<evidence type="ECO:0000313" key="1">
    <source>
        <dbReference type="EMBL" id="TCP38799.1"/>
    </source>
</evidence>
<organism evidence="1 2">
    <name type="scientific">Rhodovulum marinum</name>
    <dbReference type="NCBI Taxonomy" id="320662"/>
    <lineage>
        <taxon>Bacteria</taxon>
        <taxon>Pseudomonadati</taxon>
        <taxon>Pseudomonadota</taxon>
        <taxon>Alphaproteobacteria</taxon>
        <taxon>Rhodobacterales</taxon>
        <taxon>Paracoccaceae</taxon>
        <taxon>Rhodovulum</taxon>
    </lineage>
</organism>
<sequence length="72" mass="8272">MAYSTDKDIDRLVKSELGNGARLASGKRHGKLILANGRRIISPRTPSDRRAWLNLRSDIRRATREMERDHES</sequence>
<reference evidence="1 2" key="1">
    <citation type="submission" date="2019-03" db="EMBL/GenBank/DDBJ databases">
        <title>Genomic Encyclopedia of Type Strains, Phase IV (KMG-IV): sequencing the most valuable type-strain genomes for metagenomic binning, comparative biology and taxonomic classification.</title>
        <authorList>
            <person name="Goeker M."/>
        </authorList>
    </citation>
    <scope>NUCLEOTIDE SEQUENCE [LARGE SCALE GENOMIC DNA]</scope>
    <source>
        <strain evidence="1 2">DSM 18063</strain>
    </source>
</reference>
<accession>A0A4R2PSG6</accession>
<dbReference type="EMBL" id="SLXP01000017">
    <property type="protein sequence ID" value="TCP38799.1"/>
    <property type="molecule type" value="Genomic_DNA"/>
</dbReference>
<comment type="caution">
    <text evidence="1">The sequence shown here is derived from an EMBL/GenBank/DDBJ whole genome shotgun (WGS) entry which is preliminary data.</text>
</comment>
<dbReference type="Proteomes" id="UP000294835">
    <property type="component" value="Unassembled WGS sequence"/>
</dbReference>
<dbReference type="AlphaFoldDB" id="A0A4R2PSG6"/>
<name>A0A4R2PSG6_9RHOB</name>
<keyword evidence="2" id="KW-1185">Reference proteome</keyword>
<dbReference type="OrthoDB" id="6087511at2"/>
<gene>
    <name evidence="1" type="ORF">EV662_11733</name>
</gene>
<evidence type="ECO:0000313" key="2">
    <source>
        <dbReference type="Proteomes" id="UP000294835"/>
    </source>
</evidence>
<dbReference type="RefSeq" id="WP_132465669.1">
    <property type="nucleotide sequence ID" value="NZ_SLXP01000017.1"/>
</dbReference>